<protein>
    <submittedName>
        <fullName evidence="1">Uncharacterized protein</fullName>
    </submittedName>
</protein>
<comment type="caution">
    <text evidence="1">The sequence shown here is derived from an EMBL/GenBank/DDBJ whole genome shotgun (WGS) entry which is preliminary data.</text>
</comment>
<accession>A0A4R5APT8</accession>
<proteinExistence type="predicted"/>
<evidence type="ECO:0000313" key="1">
    <source>
        <dbReference type="EMBL" id="TDD73064.1"/>
    </source>
</evidence>
<keyword evidence="2" id="KW-1185">Reference proteome</keyword>
<evidence type="ECO:0000313" key="2">
    <source>
        <dbReference type="Proteomes" id="UP000295217"/>
    </source>
</evidence>
<name>A0A4R5APT8_9ACTN</name>
<dbReference type="Proteomes" id="UP000295217">
    <property type="component" value="Unassembled WGS sequence"/>
</dbReference>
<organism evidence="1 2">
    <name type="scientific">Jiangella aurantiaca</name>
    <dbReference type="NCBI Taxonomy" id="2530373"/>
    <lineage>
        <taxon>Bacteria</taxon>
        <taxon>Bacillati</taxon>
        <taxon>Actinomycetota</taxon>
        <taxon>Actinomycetes</taxon>
        <taxon>Jiangellales</taxon>
        <taxon>Jiangellaceae</taxon>
        <taxon>Jiangella</taxon>
    </lineage>
</organism>
<reference evidence="1 2" key="1">
    <citation type="submission" date="2019-02" db="EMBL/GenBank/DDBJ databases">
        <title>Draft genome sequences of novel Actinobacteria.</title>
        <authorList>
            <person name="Sahin N."/>
            <person name="Ay H."/>
            <person name="Saygin H."/>
        </authorList>
    </citation>
    <scope>NUCLEOTIDE SEQUENCE [LARGE SCALE GENOMIC DNA]</scope>
    <source>
        <strain evidence="1 2">8K307</strain>
    </source>
</reference>
<dbReference type="AlphaFoldDB" id="A0A4R5APT8"/>
<dbReference type="EMBL" id="SMLB01000001">
    <property type="protein sequence ID" value="TDD73064.1"/>
    <property type="molecule type" value="Genomic_DNA"/>
</dbReference>
<sequence>MSLTRISRYLPAPMIDISMLQGKVDDAAARTAGMSGVTGVELATGAAATVAPTKRLAAMMANRGLT</sequence>
<gene>
    <name evidence="1" type="ORF">E1262_00830</name>
</gene>
<dbReference type="RefSeq" id="WP_132101135.1">
    <property type="nucleotide sequence ID" value="NZ_SMLB01000001.1"/>
</dbReference>